<evidence type="ECO:0000313" key="2">
    <source>
        <dbReference type="EMBL" id="MBO1752817.1"/>
    </source>
</evidence>
<organism evidence="2 3">
    <name type="scientific">Actinotalea soli</name>
    <dbReference type="NCBI Taxonomy" id="2819234"/>
    <lineage>
        <taxon>Bacteria</taxon>
        <taxon>Bacillati</taxon>
        <taxon>Actinomycetota</taxon>
        <taxon>Actinomycetes</taxon>
        <taxon>Micrococcales</taxon>
        <taxon>Cellulomonadaceae</taxon>
        <taxon>Actinotalea</taxon>
    </lineage>
</organism>
<comment type="caution">
    <text evidence="2">The sequence shown here is derived from an EMBL/GenBank/DDBJ whole genome shotgun (WGS) entry which is preliminary data.</text>
</comment>
<protein>
    <submittedName>
        <fullName evidence="2">Uncharacterized protein</fullName>
    </submittedName>
</protein>
<reference evidence="2" key="1">
    <citation type="submission" date="2021-03" db="EMBL/GenBank/DDBJ databases">
        <title>Actinotalea soli sp. nov., isolated from soil.</title>
        <authorList>
            <person name="Ping W."/>
            <person name="Zhang J."/>
        </authorList>
    </citation>
    <scope>NUCLEOTIDE SEQUENCE</scope>
    <source>
        <strain evidence="2">BY-33</strain>
    </source>
</reference>
<sequence length="291" mass="30707">MSDLPPEDTTPEPSASSSPPTAQLETLTDEELAVLSVADTVPVTPHLSEIPPRERRPLIQTAYRGLVARGIITPPTAQARARARAAVEEAQERPGADAAADPVGVEVEIREDVASTVALREGARVVVAAARTAATQQDYLYVHLVEDVALVELVTVDGYHHFSLRHAEDLLDTVLEAVLHPEAAGATGEPVVLPPLEAADPTPPLEILERAGEALLRCDLTVLSAEDPHPTMLGLFTSPTGSWLFEARHGTGDAIHARPVSTAALREAVETLLRTAGGIAAERGPLPGGPR</sequence>
<proteinExistence type="predicted"/>
<evidence type="ECO:0000256" key="1">
    <source>
        <dbReference type="SAM" id="MobiDB-lite"/>
    </source>
</evidence>
<dbReference type="RefSeq" id="WP_208056510.1">
    <property type="nucleotide sequence ID" value="NZ_JAGEMK010000008.1"/>
</dbReference>
<feature type="compositionally biased region" description="Low complexity" evidence="1">
    <location>
        <begin position="11"/>
        <end position="22"/>
    </location>
</feature>
<feature type="region of interest" description="Disordered" evidence="1">
    <location>
        <begin position="1"/>
        <end position="24"/>
    </location>
</feature>
<feature type="compositionally biased region" description="Acidic residues" evidence="1">
    <location>
        <begin position="1"/>
        <end position="10"/>
    </location>
</feature>
<keyword evidence="3" id="KW-1185">Reference proteome</keyword>
<dbReference type="Proteomes" id="UP000664209">
    <property type="component" value="Unassembled WGS sequence"/>
</dbReference>
<evidence type="ECO:0000313" key="3">
    <source>
        <dbReference type="Proteomes" id="UP000664209"/>
    </source>
</evidence>
<gene>
    <name evidence="2" type="ORF">J4G33_13470</name>
</gene>
<accession>A0A939LQF6</accession>
<dbReference type="EMBL" id="JAGEMK010000008">
    <property type="protein sequence ID" value="MBO1752817.1"/>
    <property type="molecule type" value="Genomic_DNA"/>
</dbReference>
<dbReference type="AlphaFoldDB" id="A0A939LQF6"/>
<name>A0A939LQF6_9CELL</name>